<reference evidence="1 2" key="1">
    <citation type="submission" date="2020-03" db="EMBL/GenBank/DDBJ databases">
        <title>The genome sequence of Microvirga sp. c23x22.</title>
        <authorList>
            <person name="Zhang X."/>
        </authorList>
    </citation>
    <scope>NUCLEOTIDE SEQUENCE [LARGE SCALE GENOMIC DNA]</scope>
    <source>
        <strain evidence="2">c23x22</strain>
    </source>
</reference>
<gene>
    <name evidence="1" type="ORF">HB375_01435</name>
</gene>
<evidence type="ECO:0000313" key="1">
    <source>
        <dbReference type="EMBL" id="NIX75274.1"/>
    </source>
</evidence>
<sequence length="75" mass="8285">MTRPSIKISAEQEITILQFWAQAMDIKRTFTPEEIQSVPGLSKAIEVAKTLPDGIGWGNDLADTQAANMPRARKT</sequence>
<keyword evidence="2" id="KW-1185">Reference proteome</keyword>
<accession>A0ABX0V7T9</accession>
<name>A0ABX0V7T9_9HYPH</name>
<dbReference type="RefSeq" id="WP_167671170.1">
    <property type="nucleotide sequence ID" value="NZ_JAATJS010000001.1"/>
</dbReference>
<organism evidence="1 2">
    <name type="scientific">Microvirga terricola</name>
    <dbReference type="NCBI Taxonomy" id="2719797"/>
    <lineage>
        <taxon>Bacteria</taxon>
        <taxon>Pseudomonadati</taxon>
        <taxon>Pseudomonadota</taxon>
        <taxon>Alphaproteobacteria</taxon>
        <taxon>Hyphomicrobiales</taxon>
        <taxon>Methylobacteriaceae</taxon>
        <taxon>Microvirga</taxon>
    </lineage>
</organism>
<comment type="caution">
    <text evidence="1">The sequence shown here is derived from an EMBL/GenBank/DDBJ whole genome shotgun (WGS) entry which is preliminary data.</text>
</comment>
<dbReference type="Proteomes" id="UP000707352">
    <property type="component" value="Unassembled WGS sequence"/>
</dbReference>
<dbReference type="EMBL" id="JAATJS010000001">
    <property type="protein sequence ID" value="NIX75274.1"/>
    <property type="molecule type" value="Genomic_DNA"/>
</dbReference>
<protein>
    <submittedName>
        <fullName evidence="1">Uncharacterized protein</fullName>
    </submittedName>
</protein>
<proteinExistence type="predicted"/>
<evidence type="ECO:0000313" key="2">
    <source>
        <dbReference type="Proteomes" id="UP000707352"/>
    </source>
</evidence>